<feature type="compositionally biased region" description="Polar residues" evidence="1">
    <location>
        <begin position="292"/>
        <end position="305"/>
    </location>
</feature>
<keyword evidence="2" id="KW-1133">Transmembrane helix</keyword>
<feature type="compositionally biased region" description="Low complexity" evidence="1">
    <location>
        <begin position="355"/>
        <end position="367"/>
    </location>
</feature>
<dbReference type="GO" id="GO:0042834">
    <property type="term" value="F:peptidoglycan binding"/>
    <property type="evidence" value="ECO:0007669"/>
    <property type="project" value="InterPro"/>
</dbReference>
<evidence type="ECO:0000256" key="2">
    <source>
        <dbReference type="SAM" id="Phobius"/>
    </source>
</evidence>
<dbReference type="Gene3D" id="3.30.70.1070">
    <property type="entry name" value="Sporulation related repeat"/>
    <property type="match status" value="1"/>
</dbReference>
<dbReference type="AlphaFoldDB" id="A0AAE3XM10"/>
<keyword evidence="2" id="KW-0812">Transmembrane</keyword>
<feature type="transmembrane region" description="Helical" evidence="2">
    <location>
        <begin position="247"/>
        <end position="267"/>
    </location>
</feature>
<proteinExistence type="predicted"/>
<evidence type="ECO:0000313" key="3">
    <source>
        <dbReference type="EMBL" id="MDR6238439.1"/>
    </source>
</evidence>
<evidence type="ECO:0000313" key="4">
    <source>
        <dbReference type="Proteomes" id="UP001185092"/>
    </source>
</evidence>
<organism evidence="3 4">
    <name type="scientific">Aureibacter tunicatorum</name>
    <dbReference type="NCBI Taxonomy" id="866807"/>
    <lineage>
        <taxon>Bacteria</taxon>
        <taxon>Pseudomonadati</taxon>
        <taxon>Bacteroidota</taxon>
        <taxon>Cytophagia</taxon>
        <taxon>Cytophagales</taxon>
        <taxon>Persicobacteraceae</taxon>
        <taxon>Aureibacter</taxon>
    </lineage>
</organism>
<keyword evidence="2" id="KW-0472">Membrane</keyword>
<feature type="compositionally biased region" description="Basic and acidic residues" evidence="1">
    <location>
        <begin position="179"/>
        <end position="191"/>
    </location>
</feature>
<dbReference type="GO" id="GO:0003677">
    <property type="term" value="F:DNA binding"/>
    <property type="evidence" value="ECO:0007669"/>
    <property type="project" value="UniProtKB-KW"/>
</dbReference>
<evidence type="ECO:0000256" key="1">
    <source>
        <dbReference type="SAM" id="MobiDB-lite"/>
    </source>
</evidence>
<keyword evidence="4" id="KW-1185">Reference proteome</keyword>
<feature type="compositionally biased region" description="Polar residues" evidence="1">
    <location>
        <begin position="141"/>
        <end position="152"/>
    </location>
</feature>
<feature type="region of interest" description="Disordered" evidence="1">
    <location>
        <begin position="292"/>
        <end position="367"/>
    </location>
</feature>
<accession>A0AAE3XM10</accession>
<name>A0AAE3XM10_9BACT</name>
<feature type="region of interest" description="Disordered" evidence="1">
    <location>
        <begin position="132"/>
        <end position="208"/>
    </location>
</feature>
<feature type="compositionally biased region" description="Polar residues" evidence="1">
    <location>
        <begin position="162"/>
        <end position="178"/>
    </location>
</feature>
<gene>
    <name evidence="3" type="ORF">HNQ88_001476</name>
</gene>
<protein>
    <submittedName>
        <fullName evidence="3">Nucleoid DNA-binding protein/cell division septation protein DedD</fullName>
    </submittedName>
</protein>
<feature type="compositionally biased region" description="Basic and acidic residues" evidence="1">
    <location>
        <begin position="323"/>
        <end position="332"/>
    </location>
</feature>
<sequence>MDDIKILALEERSKAIVEIIVKHLSQFGQIVIPDFGTITIRKDSSEEPFFNPFIKNDNGVLKQLIADQLSVSEEKALSLSSVLKKDIDIALGSYDEIEVEGIGIFYKDLNNQYAIRKRNPFLKNFYCAKSGGYKPEDSKPTNEAPSATQAKNNLVEPEDSPLKSQQSIEESHTANAETDITKAQEEKKINNTDDELVSDETSKKPEEISVESEILKNSILRNDDNKATPVSKNSFSNEIKEEKKSSFFKYAFLPFIMLFGLIGFYFGQNQAQNQQTSTTEEVPASHLAVQVSENEATNSVNASLDKTNENEVEVKTSTPTSKHISDNSKEASPEPVVIEKTIENNKKTEIDNDGNSVEPSSEESTTVNNITKAKENELPDSMKDFFNWQENERYHVVTGTFKSLEFAKEYEEKLESKGLRSFTFMANDSMYVVTHSSFTEKDEAFGNMETLRKGDYPDAWFYKSYSKPVE</sequence>
<dbReference type="InterPro" id="IPR036680">
    <property type="entry name" value="SPOR-like_sf"/>
</dbReference>
<keyword evidence="3" id="KW-0238">DNA-binding</keyword>
<dbReference type="SUPFAM" id="SSF110997">
    <property type="entry name" value="Sporulation related repeat"/>
    <property type="match status" value="1"/>
</dbReference>
<dbReference type="EMBL" id="JAVDQD010000002">
    <property type="protein sequence ID" value="MDR6238439.1"/>
    <property type="molecule type" value="Genomic_DNA"/>
</dbReference>
<reference evidence="3" key="1">
    <citation type="submission" date="2023-07" db="EMBL/GenBank/DDBJ databases">
        <title>Genomic Encyclopedia of Type Strains, Phase IV (KMG-IV): sequencing the most valuable type-strain genomes for metagenomic binning, comparative biology and taxonomic classification.</title>
        <authorList>
            <person name="Goeker M."/>
        </authorList>
    </citation>
    <scope>NUCLEOTIDE SEQUENCE</scope>
    <source>
        <strain evidence="3">DSM 26174</strain>
    </source>
</reference>
<feature type="compositionally biased region" description="Basic and acidic residues" evidence="1">
    <location>
        <begin position="340"/>
        <end position="350"/>
    </location>
</feature>
<comment type="caution">
    <text evidence="3">The sequence shown here is derived from an EMBL/GenBank/DDBJ whole genome shotgun (WGS) entry which is preliminary data.</text>
</comment>
<dbReference type="Proteomes" id="UP001185092">
    <property type="component" value="Unassembled WGS sequence"/>
</dbReference>
<dbReference type="RefSeq" id="WP_309937950.1">
    <property type="nucleotide sequence ID" value="NZ_AP025305.1"/>
</dbReference>